<evidence type="ECO:0000256" key="3">
    <source>
        <dbReference type="ARBA" id="ARBA00023163"/>
    </source>
</evidence>
<dbReference type="Gene3D" id="1.10.10.60">
    <property type="entry name" value="Homeodomain-like"/>
    <property type="match status" value="1"/>
</dbReference>
<feature type="domain" description="HTH araC/xylS-type" evidence="4">
    <location>
        <begin position="213"/>
        <end position="314"/>
    </location>
</feature>
<dbReference type="SMART" id="SM00342">
    <property type="entry name" value="HTH_ARAC"/>
    <property type="match status" value="1"/>
</dbReference>
<evidence type="ECO:0000256" key="1">
    <source>
        <dbReference type="ARBA" id="ARBA00023015"/>
    </source>
</evidence>
<dbReference type="InterPro" id="IPR018060">
    <property type="entry name" value="HTH_AraC"/>
</dbReference>
<evidence type="ECO:0000313" key="6">
    <source>
        <dbReference type="Proteomes" id="UP000318199"/>
    </source>
</evidence>
<dbReference type="Pfam" id="PF12833">
    <property type="entry name" value="HTH_18"/>
    <property type="match status" value="1"/>
</dbReference>
<comment type="caution">
    <text evidence="5">The sequence shown here is derived from an EMBL/GenBank/DDBJ whole genome shotgun (WGS) entry which is preliminary data.</text>
</comment>
<evidence type="ECO:0000256" key="2">
    <source>
        <dbReference type="ARBA" id="ARBA00023125"/>
    </source>
</evidence>
<dbReference type="InterPro" id="IPR020449">
    <property type="entry name" value="Tscrpt_reg_AraC-type_HTH"/>
</dbReference>
<dbReference type="RefSeq" id="WP_145891321.1">
    <property type="nucleotide sequence ID" value="NZ_VOBQ01000003.1"/>
</dbReference>
<dbReference type="SUPFAM" id="SSF46689">
    <property type="entry name" value="Homeodomain-like"/>
    <property type="match status" value="1"/>
</dbReference>
<dbReference type="EMBL" id="VOBQ01000003">
    <property type="protein sequence ID" value="TWO72756.1"/>
    <property type="molecule type" value="Genomic_DNA"/>
</dbReference>
<gene>
    <name evidence="5" type="ORF">FN976_04285</name>
</gene>
<dbReference type="Pfam" id="PF14525">
    <property type="entry name" value="AraC_binding_2"/>
    <property type="match status" value="1"/>
</dbReference>
<evidence type="ECO:0000313" key="5">
    <source>
        <dbReference type="EMBL" id="TWO72756.1"/>
    </source>
</evidence>
<dbReference type="InterPro" id="IPR035418">
    <property type="entry name" value="AraC-bd_2"/>
</dbReference>
<keyword evidence="3" id="KW-0804">Transcription</keyword>
<dbReference type="PANTHER" id="PTHR46796:SF6">
    <property type="entry name" value="ARAC SUBFAMILY"/>
    <property type="match status" value="1"/>
</dbReference>
<dbReference type="PROSITE" id="PS01124">
    <property type="entry name" value="HTH_ARAC_FAMILY_2"/>
    <property type="match status" value="1"/>
</dbReference>
<proteinExistence type="predicted"/>
<keyword evidence="1" id="KW-0805">Transcription regulation</keyword>
<keyword evidence="6" id="KW-1185">Reference proteome</keyword>
<organism evidence="5 6">
    <name type="scientific">Caenimonas sedimenti</name>
    <dbReference type="NCBI Taxonomy" id="2596921"/>
    <lineage>
        <taxon>Bacteria</taxon>
        <taxon>Pseudomonadati</taxon>
        <taxon>Pseudomonadota</taxon>
        <taxon>Betaproteobacteria</taxon>
        <taxon>Burkholderiales</taxon>
        <taxon>Comamonadaceae</taxon>
        <taxon>Caenimonas</taxon>
    </lineage>
</organism>
<dbReference type="GO" id="GO:0003700">
    <property type="term" value="F:DNA-binding transcription factor activity"/>
    <property type="evidence" value="ECO:0007669"/>
    <property type="project" value="InterPro"/>
</dbReference>
<dbReference type="InterPro" id="IPR050204">
    <property type="entry name" value="AraC_XylS_family_regulators"/>
</dbReference>
<dbReference type="InterPro" id="IPR009057">
    <property type="entry name" value="Homeodomain-like_sf"/>
</dbReference>
<keyword evidence="2" id="KW-0238">DNA-binding</keyword>
<protein>
    <submittedName>
        <fullName evidence="5">Helix-turn-helix domain-containing protein</fullName>
    </submittedName>
</protein>
<dbReference type="Proteomes" id="UP000318199">
    <property type="component" value="Unassembled WGS sequence"/>
</dbReference>
<dbReference type="PANTHER" id="PTHR46796">
    <property type="entry name" value="HTH-TYPE TRANSCRIPTIONAL ACTIVATOR RHAS-RELATED"/>
    <property type="match status" value="1"/>
</dbReference>
<accession>A0A562ZWJ9</accession>
<dbReference type="PRINTS" id="PR00032">
    <property type="entry name" value="HTHARAC"/>
</dbReference>
<dbReference type="OrthoDB" id="9178898at2"/>
<dbReference type="AlphaFoldDB" id="A0A562ZWJ9"/>
<name>A0A562ZWJ9_9BURK</name>
<evidence type="ECO:0000259" key="4">
    <source>
        <dbReference type="PROSITE" id="PS01124"/>
    </source>
</evidence>
<sequence length="320" mass="35184">MGQVLTTDTVAAGQRLAYWVDMICSTYVQLECDARAAGPFDGAIESHRMPGLDLSVVTASAQDVLRTRRHLAQADDDCFLVSIQARGHGRIEQDGRTALLAPGDFALYDSTREYGLHFDDGFQQIVLKLPGERLRNLVRDTDKLTATAVSGKAGAGHLMINMIDTLWRDMDTLQPASAAAVADGVMNILLAGLQTLPASHCPGLSSLATYHLGRIKQVIATRLADPAFGVNDLARELGMSVAHIHRLFKNEATTPAQYIWGRRLEACSRDLLDARMAHRAISDIAFSWGFNDAAHFSRAFKERFGQGPRAWRMQRKLLPN</sequence>
<dbReference type="GO" id="GO:0043565">
    <property type="term" value="F:sequence-specific DNA binding"/>
    <property type="evidence" value="ECO:0007669"/>
    <property type="project" value="InterPro"/>
</dbReference>
<reference evidence="5 6" key="1">
    <citation type="submission" date="2019-07" db="EMBL/GenBank/DDBJ databases">
        <title>Caenimonas sedimenti sp. nov., isolated from activated sludge.</title>
        <authorList>
            <person name="Xu J."/>
        </authorList>
    </citation>
    <scope>NUCLEOTIDE SEQUENCE [LARGE SCALE GENOMIC DNA]</scope>
    <source>
        <strain evidence="5 6">HX-9-20</strain>
    </source>
</reference>